<keyword evidence="2" id="KW-0349">Heme</keyword>
<comment type="similarity">
    <text evidence="1">Belongs to the cytochrome P450 family.</text>
</comment>
<keyword evidence="4" id="KW-0560">Oxidoreductase</keyword>
<dbReference type="GO" id="GO:0020037">
    <property type="term" value="F:heme binding"/>
    <property type="evidence" value="ECO:0007669"/>
    <property type="project" value="InterPro"/>
</dbReference>
<keyword evidence="6" id="KW-0812">Transmembrane</keyword>
<dbReference type="InterPro" id="IPR036396">
    <property type="entry name" value="Cyt_P450_sf"/>
</dbReference>
<gene>
    <name evidence="7" type="primary">Cyp2j9-003</name>
</gene>
<reference evidence="7" key="1">
    <citation type="submission" date="2020-04" db="EMBL/GenBank/DDBJ databases">
        <authorList>
            <person name="Neveu A P."/>
        </authorList>
    </citation>
    <scope>NUCLEOTIDE SEQUENCE</scope>
    <source>
        <tissue evidence="7">Whole embryo</tissue>
    </source>
</reference>
<organism evidence="7">
    <name type="scientific">Phallusia mammillata</name>
    <dbReference type="NCBI Taxonomy" id="59560"/>
    <lineage>
        <taxon>Eukaryota</taxon>
        <taxon>Metazoa</taxon>
        <taxon>Chordata</taxon>
        <taxon>Tunicata</taxon>
        <taxon>Ascidiacea</taxon>
        <taxon>Phlebobranchia</taxon>
        <taxon>Ascidiidae</taxon>
        <taxon>Phallusia</taxon>
    </lineage>
</organism>
<sequence length="182" mass="21339">MLSPLHLMAFETWILLATFLILAWFYVHHKWQFLNKFNIPHHPPSIRNLGTIGNMFDNPKQFFLKDLEMKRKFGTVYGTYTGWSPRIVISDPDILKQIMIKEFNIFHDRQKILMKIMGKVLNNGLTHISRDKWRRVRHTISPLFSNVKLRSMMRGLDACADAMVDNLRTSCNENDGVFDSKG</sequence>
<dbReference type="InterPro" id="IPR050705">
    <property type="entry name" value="Cytochrome_P450_3A"/>
</dbReference>
<dbReference type="AlphaFoldDB" id="A0A6F9DAJ2"/>
<protein>
    <submittedName>
        <fullName evidence="7">Cytochrome P450 CYP3-like member 2</fullName>
    </submittedName>
</protein>
<dbReference type="SUPFAM" id="SSF48264">
    <property type="entry name" value="Cytochrome P450"/>
    <property type="match status" value="1"/>
</dbReference>
<dbReference type="PANTHER" id="PTHR24302:SF15">
    <property type="entry name" value="FATTY-ACID PEROXYGENASE"/>
    <property type="match status" value="1"/>
</dbReference>
<accession>A0A6F9DAJ2</accession>
<feature type="transmembrane region" description="Helical" evidence="6">
    <location>
        <begin position="6"/>
        <end position="27"/>
    </location>
</feature>
<evidence type="ECO:0000256" key="5">
    <source>
        <dbReference type="ARBA" id="ARBA00023004"/>
    </source>
</evidence>
<evidence type="ECO:0000256" key="1">
    <source>
        <dbReference type="ARBA" id="ARBA00010617"/>
    </source>
</evidence>
<keyword evidence="6" id="KW-0472">Membrane</keyword>
<proteinExistence type="evidence at transcript level"/>
<evidence type="ECO:0000256" key="4">
    <source>
        <dbReference type="ARBA" id="ARBA00023002"/>
    </source>
</evidence>
<dbReference type="GO" id="GO:0005506">
    <property type="term" value="F:iron ion binding"/>
    <property type="evidence" value="ECO:0007669"/>
    <property type="project" value="InterPro"/>
</dbReference>
<dbReference type="EMBL" id="LR784307">
    <property type="protein sequence ID" value="CAB3235620.1"/>
    <property type="molecule type" value="mRNA"/>
</dbReference>
<keyword evidence="3" id="KW-0479">Metal-binding</keyword>
<evidence type="ECO:0000256" key="3">
    <source>
        <dbReference type="ARBA" id="ARBA00022723"/>
    </source>
</evidence>
<dbReference type="Gene3D" id="1.10.630.10">
    <property type="entry name" value="Cytochrome P450"/>
    <property type="match status" value="1"/>
</dbReference>
<dbReference type="Pfam" id="PF00067">
    <property type="entry name" value="p450"/>
    <property type="match status" value="1"/>
</dbReference>
<evidence type="ECO:0000256" key="6">
    <source>
        <dbReference type="SAM" id="Phobius"/>
    </source>
</evidence>
<dbReference type="PANTHER" id="PTHR24302">
    <property type="entry name" value="CYTOCHROME P450 FAMILY 3"/>
    <property type="match status" value="1"/>
</dbReference>
<dbReference type="GO" id="GO:0008395">
    <property type="term" value="F:steroid hydroxylase activity"/>
    <property type="evidence" value="ECO:0007669"/>
    <property type="project" value="TreeGrafter"/>
</dbReference>
<keyword evidence="5" id="KW-0408">Iron</keyword>
<keyword evidence="6" id="KW-1133">Transmembrane helix</keyword>
<dbReference type="InterPro" id="IPR001128">
    <property type="entry name" value="Cyt_P450"/>
</dbReference>
<evidence type="ECO:0000256" key="2">
    <source>
        <dbReference type="ARBA" id="ARBA00022617"/>
    </source>
</evidence>
<evidence type="ECO:0000313" key="7">
    <source>
        <dbReference type="EMBL" id="CAB3235620.1"/>
    </source>
</evidence>
<dbReference type="GO" id="GO:0016705">
    <property type="term" value="F:oxidoreductase activity, acting on paired donors, with incorporation or reduction of molecular oxygen"/>
    <property type="evidence" value="ECO:0007669"/>
    <property type="project" value="InterPro"/>
</dbReference>
<name>A0A6F9DAJ2_9ASCI</name>